<dbReference type="PANTHER" id="PTHR30055">
    <property type="entry name" value="HTH-TYPE TRANSCRIPTIONAL REGULATOR RUTR"/>
    <property type="match status" value="1"/>
</dbReference>
<feature type="domain" description="HTH tetR-type" evidence="5">
    <location>
        <begin position="22"/>
        <end position="82"/>
    </location>
</feature>
<evidence type="ECO:0000259" key="5">
    <source>
        <dbReference type="PROSITE" id="PS50977"/>
    </source>
</evidence>
<evidence type="ECO:0000256" key="4">
    <source>
        <dbReference type="PROSITE-ProRule" id="PRU00335"/>
    </source>
</evidence>
<dbReference type="InterPro" id="IPR009057">
    <property type="entry name" value="Homeodomain-like_sf"/>
</dbReference>
<proteinExistence type="predicted"/>
<comment type="caution">
    <text evidence="6">The sequence shown here is derived from an EMBL/GenBank/DDBJ whole genome shotgun (WGS) entry which is preliminary data.</text>
</comment>
<reference evidence="6 7" key="1">
    <citation type="submission" date="2019-12" db="EMBL/GenBank/DDBJ databases">
        <title>Comparative genomics gives insights into the taxonomy of the Azoarcus-Aromatoleum group and reveals separate origins of nif in the plant-associated Azoarcus and non-plant-associated Aromatoleum sub-groups.</title>
        <authorList>
            <person name="Lafos M."/>
            <person name="Maluk M."/>
            <person name="Batista M."/>
            <person name="Junghare M."/>
            <person name="Carmona M."/>
            <person name="Faoro H."/>
            <person name="Cruz L.M."/>
            <person name="Battistoni F."/>
            <person name="De Souza E."/>
            <person name="Pedrosa F."/>
            <person name="Chen W.-M."/>
            <person name="Poole P.S."/>
            <person name="Dixon R.A."/>
            <person name="James E.K."/>
        </authorList>
    </citation>
    <scope>NUCLEOTIDE SEQUENCE [LARGE SCALE GENOMIC DNA]</scope>
    <source>
        <strain evidence="6 7">Td21</strain>
    </source>
</reference>
<evidence type="ECO:0000313" key="7">
    <source>
        <dbReference type="Proteomes" id="UP000623795"/>
    </source>
</evidence>
<dbReference type="EMBL" id="WTVN01000002">
    <property type="protein sequence ID" value="NMG42479.1"/>
    <property type="molecule type" value="Genomic_DNA"/>
</dbReference>
<keyword evidence="3" id="KW-0804">Transcription</keyword>
<dbReference type="SUPFAM" id="SSF46689">
    <property type="entry name" value="Homeodomain-like"/>
    <property type="match status" value="1"/>
</dbReference>
<keyword evidence="7" id="KW-1185">Reference proteome</keyword>
<keyword evidence="1" id="KW-0805">Transcription regulation</keyword>
<dbReference type="Proteomes" id="UP000623795">
    <property type="component" value="Unassembled WGS sequence"/>
</dbReference>
<dbReference type="Gene3D" id="1.10.357.10">
    <property type="entry name" value="Tetracycline Repressor, domain 2"/>
    <property type="match status" value="1"/>
</dbReference>
<dbReference type="PANTHER" id="PTHR30055:SF234">
    <property type="entry name" value="HTH-TYPE TRANSCRIPTIONAL REGULATOR BETI"/>
    <property type="match status" value="1"/>
</dbReference>
<evidence type="ECO:0000313" key="6">
    <source>
        <dbReference type="EMBL" id="NMG42479.1"/>
    </source>
</evidence>
<dbReference type="Pfam" id="PF00440">
    <property type="entry name" value="TetR_N"/>
    <property type="match status" value="1"/>
</dbReference>
<name>A0ABX1PSR6_9RHOO</name>
<evidence type="ECO:0000256" key="2">
    <source>
        <dbReference type="ARBA" id="ARBA00023125"/>
    </source>
</evidence>
<dbReference type="PROSITE" id="PS50977">
    <property type="entry name" value="HTH_TETR_2"/>
    <property type="match status" value="1"/>
</dbReference>
<dbReference type="InterPro" id="IPR050109">
    <property type="entry name" value="HTH-type_TetR-like_transc_reg"/>
</dbReference>
<accession>A0ABX1PSR6</accession>
<evidence type="ECO:0000256" key="1">
    <source>
        <dbReference type="ARBA" id="ARBA00023015"/>
    </source>
</evidence>
<dbReference type="InterPro" id="IPR036271">
    <property type="entry name" value="Tet_transcr_reg_TetR-rel_C_sf"/>
</dbReference>
<dbReference type="RefSeq" id="WP_169254401.1">
    <property type="nucleotide sequence ID" value="NZ_WTVN01000002.1"/>
</dbReference>
<keyword evidence="2 4" id="KW-0238">DNA-binding</keyword>
<sequence>MEETLDMIIAPLRKRVGRRSGQATREQLLEVAADLFARKGFHGVTLAEIAGAADMSGPAIYNHFRSKDALFAEVVGLMYDEEVAVFAEVLDPLDSVHEALERLLERVPAMYRGDGVLQLLGLTAQLEAVRDPQLFGGIARAAQRRDEVAIRLVERAKAKGELPATVDAAELGSLLISLFVGALGYRSLRAPSRAQFAHSVSTFRHLLRALRGGEAPTRDTRLPAAGRD</sequence>
<dbReference type="PRINTS" id="PR00455">
    <property type="entry name" value="HTHTETR"/>
</dbReference>
<protein>
    <submittedName>
        <fullName evidence="6">TetR family transcriptional regulator</fullName>
    </submittedName>
</protein>
<feature type="DNA-binding region" description="H-T-H motif" evidence="4">
    <location>
        <begin position="45"/>
        <end position="64"/>
    </location>
</feature>
<dbReference type="SUPFAM" id="SSF48498">
    <property type="entry name" value="Tetracyclin repressor-like, C-terminal domain"/>
    <property type="match status" value="1"/>
</dbReference>
<organism evidence="6 7">
    <name type="scientific">Aromatoleum toluvorans</name>
    <dbReference type="NCBI Taxonomy" id="92002"/>
    <lineage>
        <taxon>Bacteria</taxon>
        <taxon>Pseudomonadati</taxon>
        <taxon>Pseudomonadota</taxon>
        <taxon>Betaproteobacteria</taxon>
        <taxon>Rhodocyclales</taxon>
        <taxon>Rhodocyclaceae</taxon>
        <taxon>Aromatoleum</taxon>
    </lineage>
</organism>
<dbReference type="InterPro" id="IPR001647">
    <property type="entry name" value="HTH_TetR"/>
</dbReference>
<gene>
    <name evidence="6" type="ORF">GPA22_01855</name>
</gene>
<evidence type="ECO:0000256" key="3">
    <source>
        <dbReference type="ARBA" id="ARBA00023163"/>
    </source>
</evidence>